<dbReference type="OrthoDB" id="9808140at2"/>
<keyword evidence="4" id="KW-0949">S-adenosyl-L-methionine</keyword>
<evidence type="ECO:0000256" key="2">
    <source>
        <dbReference type="ARBA" id="ARBA00022603"/>
    </source>
</evidence>
<keyword evidence="1" id="KW-0474">Menaquinone biosynthesis</keyword>
<evidence type="ECO:0000256" key="3">
    <source>
        <dbReference type="ARBA" id="ARBA00022679"/>
    </source>
</evidence>
<organism evidence="6 7">
    <name type="scientific">Chondromyces apiculatus DSM 436</name>
    <dbReference type="NCBI Taxonomy" id="1192034"/>
    <lineage>
        <taxon>Bacteria</taxon>
        <taxon>Pseudomonadati</taxon>
        <taxon>Myxococcota</taxon>
        <taxon>Polyangia</taxon>
        <taxon>Polyangiales</taxon>
        <taxon>Polyangiaceae</taxon>
        <taxon>Chondromyces</taxon>
    </lineage>
</organism>
<name>A0A017TGD0_9BACT</name>
<dbReference type="STRING" id="1192034.CAP_8137"/>
<dbReference type="PROSITE" id="PS51608">
    <property type="entry name" value="SAM_MT_UBIE"/>
    <property type="match status" value="1"/>
</dbReference>
<dbReference type="eggNOG" id="COG2226">
    <property type="taxonomic scope" value="Bacteria"/>
</dbReference>
<protein>
    <submittedName>
        <fullName evidence="6">Methyltransferase type 11</fullName>
    </submittedName>
</protein>
<keyword evidence="7" id="KW-1185">Reference proteome</keyword>
<comment type="caution">
    <text evidence="6">The sequence shown here is derived from an EMBL/GenBank/DDBJ whole genome shotgun (WGS) entry which is preliminary data.</text>
</comment>
<keyword evidence="2 6" id="KW-0489">Methyltransferase</keyword>
<dbReference type="GO" id="GO:0008168">
    <property type="term" value="F:methyltransferase activity"/>
    <property type="evidence" value="ECO:0007669"/>
    <property type="project" value="UniProtKB-KW"/>
</dbReference>
<dbReference type="GO" id="GO:0032259">
    <property type="term" value="P:methylation"/>
    <property type="evidence" value="ECO:0007669"/>
    <property type="project" value="UniProtKB-KW"/>
</dbReference>
<dbReference type="InterPro" id="IPR004033">
    <property type="entry name" value="UbiE/COQ5_MeTrFase"/>
</dbReference>
<evidence type="ECO:0000256" key="4">
    <source>
        <dbReference type="ARBA" id="ARBA00022691"/>
    </source>
</evidence>
<dbReference type="RefSeq" id="WP_044237107.1">
    <property type="nucleotide sequence ID" value="NZ_ASRX01000008.1"/>
</dbReference>
<dbReference type="SUPFAM" id="SSF53335">
    <property type="entry name" value="S-adenosyl-L-methionine-dependent methyltransferases"/>
    <property type="match status" value="1"/>
</dbReference>
<dbReference type="Pfam" id="PF13649">
    <property type="entry name" value="Methyltransf_25"/>
    <property type="match status" value="1"/>
</dbReference>
<dbReference type="PANTHER" id="PTHR43591:SF24">
    <property type="entry name" value="2-METHOXY-6-POLYPRENYL-1,4-BENZOQUINOL METHYLASE, MITOCHONDRIAL"/>
    <property type="match status" value="1"/>
</dbReference>
<keyword evidence="3 6" id="KW-0808">Transferase</keyword>
<dbReference type="Proteomes" id="UP000019678">
    <property type="component" value="Unassembled WGS sequence"/>
</dbReference>
<evidence type="ECO:0000256" key="1">
    <source>
        <dbReference type="ARBA" id="ARBA00022428"/>
    </source>
</evidence>
<reference evidence="6 7" key="1">
    <citation type="submission" date="2013-05" db="EMBL/GenBank/DDBJ databases">
        <title>Genome assembly of Chondromyces apiculatus DSM 436.</title>
        <authorList>
            <person name="Sharma G."/>
            <person name="Khatri I."/>
            <person name="Kaur C."/>
            <person name="Mayilraj S."/>
            <person name="Subramanian S."/>
        </authorList>
    </citation>
    <scope>NUCLEOTIDE SEQUENCE [LARGE SCALE GENOMIC DNA]</scope>
    <source>
        <strain evidence="6 7">DSM 436</strain>
    </source>
</reference>
<gene>
    <name evidence="6" type="ORF">CAP_8137</name>
</gene>
<dbReference type="EMBL" id="ASRX01000008">
    <property type="protein sequence ID" value="EYF07636.1"/>
    <property type="molecule type" value="Genomic_DNA"/>
</dbReference>
<dbReference type="CDD" id="cd02440">
    <property type="entry name" value="AdoMet_MTases"/>
    <property type="match status" value="1"/>
</dbReference>
<dbReference type="InterPro" id="IPR041698">
    <property type="entry name" value="Methyltransf_25"/>
</dbReference>
<accession>A0A017TGD0</accession>
<sequence length="286" mass="30457">MQDLSPDKARTAAVFSAAADHFDAPPLAFWARIGARTVDRIQLVPGQRVLDVCCGTGASALPAAQAVGPAGSVLGVDLAEPLLARGREKARALGLANVELRCADVEALEEPEGSFDAVVCVFGIFFFPDMEAAARRLWRWVKPGGVLAITTWGHDVMAPGDGIFWQAVGARRPELVKTSRPWDRIATPTTLGDFLVGAGVAEPTPTIEAETSAQKLEAPEDLWTIALGSGYRGTIDQLDEASREAVRQETVGALRAQGVQTAQTNVMYALARKGREVLPEASRENG</sequence>
<dbReference type="PANTHER" id="PTHR43591">
    <property type="entry name" value="METHYLTRANSFERASE"/>
    <property type="match status" value="1"/>
</dbReference>
<dbReference type="GO" id="GO:0009234">
    <property type="term" value="P:menaquinone biosynthetic process"/>
    <property type="evidence" value="ECO:0007669"/>
    <property type="project" value="UniProtKB-KW"/>
</dbReference>
<feature type="domain" description="Methyltransferase" evidence="5">
    <location>
        <begin position="49"/>
        <end position="145"/>
    </location>
</feature>
<dbReference type="Gene3D" id="3.40.50.150">
    <property type="entry name" value="Vaccinia Virus protein VP39"/>
    <property type="match status" value="1"/>
</dbReference>
<dbReference type="AlphaFoldDB" id="A0A017TGD0"/>
<evidence type="ECO:0000313" key="6">
    <source>
        <dbReference type="EMBL" id="EYF07636.1"/>
    </source>
</evidence>
<evidence type="ECO:0000259" key="5">
    <source>
        <dbReference type="Pfam" id="PF13649"/>
    </source>
</evidence>
<dbReference type="InterPro" id="IPR029063">
    <property type="entry name" value="SAM-dependent_MTases_sf"/>
</dbReference>
<evidence type="ECO:0000313" key="7">
    <source>
        <dbReference type="Proteomes" id="UP000019678"/>
    </source>
</evidence>
<proteinExistence type="predicted"/>